<protein>
    <submittedName>
        <fullName evidence="2">Uncharacterized protein</fullName>
    </submittedName>
</protein>
<dbReference type="WBParaSite" id="nRc.2.0.1.t14368-RA">
    <property type="protein sequence ID" value="nRc.2.0.1.t14368-RA"/>
    <property type="gene ID" value="nRc.2.0.1.g14368"/>
</dbReference>
<evidence type="ECO:0000313" key="1">
    <source>
        <dbReference type="Proteomes" id="UP000887565"/>
    </source>
</evidence>
<sequence>MKFLKTKTGDVSSKTPTNLRKLSYSRKYSKIPGLISCPFRFTTISAWPVKITDGAATRRDVYSTGIPNVSVP</sequence>
<accession>A0A915ILN5</accession>
<organism evidence="1 2">
    <name type="scientific">Romanomermis culicivorax</name>
    <name type="common">Nematode worm</name>
    <dbReference type="NCBI Taxonomy" id="13658"/>
    <lineage>
        <taxon>Eukaryota</taxon>
        <taxon>Metazoa</taxon>
        <taxon>Ecdysozoa</taxon>
        <taxon>Nematoda</taxon>
        <taxon>Enoplea</taxon>
        <taxon>Dorylaimia</taxon>
        <taxon>Mermithida</taxon>
        <taxon>Mermithoidea</taxon>
        <taxon>Mermithidae</taxon>
        <taxon>Romanomermis</taxon>
    </lineage>
</organism>
<keyword evidence="1" id="KW-1185">Reference proteome</keyword>
<proteinExistence type="predicted"/>
<evidence type="ECO:0000313" key="2">
    <source>
        <dbReference type="WBParaSite" id="nRc.2.0.1.t14368-RA"/>
    </source>
</evidence>
<dbReference type="AlphaFoldDB" id="A0A915ILN5"/>
<reference evidence="2" key="1">
    <citation type="submission" date="2022-11" db="UniProtKB">
        <authorList>
            <consortium name="WormBaseParasite"/>
        </authorList>
    </citation>
    <scope>IDENTIFICATION</scope>
</reference>
<name>A0A915ILN5_ROMCU</name>
<dbReference type="Proteomes" id="UP000887565">
    <property type="component" value="Unplaced"/>
</dbReference>